<dbReference type="PANTHER" id="PTHR30483:SF6">
    <property type="entry name" value="PERIPLASMIC BINDING PROTEIN OF ABC TRANSPORTER FOR NATURAL AMINO ACIDS"/>
    <property type="match status" value="1"/>
</dbReference>
<gene>
    <name evidence="4" type="ORF">GCM10011274_44610</name>
</gene>
<dbReference type="PANTHER" id="PTHR30483">
    <property type="entry name" value="LEUCINE-SPECIFIC-BINDING PROTEIN"/>
    <property type="match status" value="1"/>
</dbReference>
<dbReference type="SUPFAM" id="SSF53822">
    <property type="entry name" value="Periplasmic binding protein-like I"/>
    <property type="match status" value="1"/>
</dbReference>
<dbReference type="Gene3D" id="3.40.50.2300">
    <property type="match status" value="2"/>
</dbReference>
<reference evidence="4" key="2">
    <citation type="submission" date="2020-09" db="EMBL/GenBank/DDBJ databases">
        <authorList>
            <person name="Sun Q."/>
            <person name="Kim S."/>
        </authorList>
    </citation>
    <scope>NUCLEOTIDE SEQUENCE</scope>
    <source>
        <strain evidence="4">KCTC 32337</strain>
    </source>
</reference>
<dbReference type="AlphaFoldDB" id="A0A8H9IDT8"/>
<dbReference type="EMBL" id="BMZC01000019">
    <property type="protein sequence ID" value="GGZ81884.1"/>
    <property type="molecule type" value="Genomic_DNA"/>
</dbReference>
<dbReference type="InterPro" id="IPR028081">
    <property type="entry name" value="Leu-bd"/>
</dbReference>
<sequence>MLFFAGQTMANNIPLIFNVDYLKLLKEPVVTFSNINSLPEDSGVAGAKLAISDSNSTGKFINQKFSLNQFEFNDPSELLKHVKQQFIDGVFVFVISGDSKVFKALNIWAKDKPVLIFNVSDPTDDMRHNLCLSSVLHTIPSYRMKADALAQWLVAKRFSKVLLIAGQNKADKDIADAFSLAAQRFRLKIIDKKIWDFNTDLRRSTQQEVPLFTQTSRPYDVVFVADGHKDFAEFIPYNTYLPRPVIGSAGLEALAWHRVIEQWGASQLQSRFTRMAARSMNELDFSAYLAVRTLAQAAQQTGSGKPKDLVTHIHSDAFELAAYKGRKLSYRPWNGQLRMPLALVQPNAFVSQSPQAGMLHPNNELDTLGFDAPEMRCH</sequence>
<name>A0A8H9IDT8_9ALTE</name>
<organism evidence="4 5">
    <name type="scientific">Paraglaciecola chathamensis</name>
    <dbReference type="NCBI Taxonomy" id="368405"/>
    <lineage>
        <taxon>Bacteria</taxon>
        <taxon>Pseudomonadati</taxon>
        <taxon>Pseudomonadota</taxon>
        <taxon>Gammaproteobacteria</taxon>
        <taxon>Alteromonadales</taxon>
        <taxon>Alteromonadaceae</taxon>
        <taxon>Paraglaciecola</taxon>
    </lineage>
</organism>
<reference evidence="4" key="1">
    <citation type="journal article" date="2014" name="Int. J. Syst. Evol. Microbiol.">
        <title>Complete genome sequence of Corynebacterium casei LMG S-19264T (=DSM 44701T), isolated from a smear-ripened cheese.</title>
        <authorList>
            <consortium name="US DOE Joint Genome Institute (JGI-PGF)"/>
            <person name="Walter F."/>
            <person name="Albersmeier A."/>
            <person name="Kalinowski J."/>
            <person name="Ruckert C."/>
        </authorList>
    </citation>
    <scope>NUCLEOTIDE SEQUENCE</scope>
    <source>
        <strain evidence="4">KCTC 32337</strain>
    </source>
</reference>
<comment type="similarity">
    <text evidence="1">Belongs to the leucine-binding protein family.</text>
</comment>
<accession>A0A8H9IDT8</accession>
<dbReference type="Pfam" id="PF13458">
    <property type="entry name" value="Peripla_BP_6"/>
    <property type="match status" value="1"/>
</dbReference>
<proteinExistence type="inferred from homology"/>
<evidence type="ECO:0000256" key="1">
    <source>
        <dbReference type="ARBA" id="ARBA00010062"/>
    </source>
</evidence>
<protein>
    <submittedName>
        <fullName evidence="4">Branched-chain amino acid ABC transporter substrate-binding protein</fullName>
    </submittedName>
</protein>
<dbReference type="InterPro" id="IPR051010">
    <property type="entry name" value="BCAA_transport"/>
</dbReference>
<keyword evidence="2" id="KW-0732">Signal</keyword>
<dbReference type="NCBIfam" id="TIGR03863">
    <property type="entry name" value="PQQ_ABC_bind"/>
    <property type="match status" value="1"/>
</dbReference>
<dbReference type="InterPro" id="IPR028082">
    <property type="entry name" value="Peripla_BP_I"/>
</dbReference>
<evidence type="ECO:0000313" key="4">
    <source>
        <dbReference type="EMBL" id="GGZ81884.1"/>
    </source>
</evidence>
<evidence type="ECO:0000256" key="2">
    <source>
        <dbReference type="ARBA" id="ARBA00022729"/>
    </source>
</evidence>
<dbReference type="RefSeq" id="WP_191867288.1">
    <property type="nucleotide sequence ID" value="NZ_BMZC01000019.1"/>
</dbReference>
<dbReference type="InterPro" id="IPR022478">
    <property type="entry name" value="ABC_transptr_sub-bd_PQQ"/>
</dbReference>
<feature type="domain" description="Leucine-binding protein" evidence="3">
    <location>
        <begin position="41"/>
        <end position="193"/>
    </location>
</feature>
<dbReference type="Proteomes" id="UP000622604">
    <property type="component" value="Unassembled WGS sequence"/>
</dbReference>
<evidence type="ECO:0000313" key="5">
    <source>
        <dbReference type="Proteomes" id="UP000622604"/>
    </source>
</evidence>
<evidence type="ECO:0000259" key="3">
    <source>
        <dbReference type="Pfam" id="PF13458"/>
    </source>
</evidence>
<comment type="caution">
    <text evidence="4">The sequence shown here is derived from an EMBL/GenBank/DDBJ whole genome shotgun (WGS) entry which is preliminary data.</text>
</comment>